<dbReference type="Pfam" id="PF00132">
    <property type="entry name" value="Hexapep"/>
    <property type="match status" value="1"/>
</dbReference>
<dbReference type="SUPFAM" id="SSF51161">
    <property type="entry name" value="Trimeric LpxA-like enzymes"/>
    <property type="match status" value="1"/>
</dbReference>
<evidence type="ECO:0000313" key="1">
    <source>
        <dbReference type="EMBL" id="MEZ0166646.1"/>
    </source>
</evidence>
<dbReference type="InterPro" id="IPR051159">
    <property type="entry name" value="Hexapeptide_acetyltransf"/>
</dbReference>
<proteinExistence type="predicted"/>
<sequence>MTTDDPASGANPAPGADDPLVRALARARRLAGAASYLALTRHLPWSPRPGGRAARRLRALSARAMLDRCGDDVNVEHGAWFGSGKGIRLGDRSDIGMDALVIGPVHIGRDVMMGPRCVLLASAHETAAVDVPMNQQGFRPDRPIVIEDDVWIGAGCTILPGRRIGTGSIVGAGSVVVADVPPWTVVAGNPARIVKSRRPGDRVPEVVTRAVEAAETLSSELGGL</sequence>
<evidence type="ECO:0000313" key="2">
    <source>
        <dbReference type="Proteomes" id="UP001565927"/>
    </source>
</evidence>
<accession>A0ABV4H511</accession>
<keyword evidence="2" id="KW-1185">Reference proteome</keyword>
<dbReference type="RefSeq" id="WP_370442862.1">
    <property type="nucleotide sequence ID" value="NZ_JBGFTU010000025.1"/>
</dbReference>
<reference evidence="1 2" key="1">
    <citation type="submission" date="2024-07" db="EMBL/GenBank/DDBJ databases">
        <authorList>
            <person name="Thanompreechachai J."/>
            <person name="Duangmal K."/>
        </authorList>
    </citation>
    <scope>NUCLEOTIDE SEQUENCE [LARGE SCALE GENOMIC DNA]</scope>
    <source>
        <strain evidence="1 2">LSe6-4</strain>
    </source>
</reference>
<protein>
    <submittedName>
        <fullName evidence="1">DapH/DapD/GlmU-related protein</fullName>
    </submittedName>
</protein>
<name>A0ABV4H511_9ACTN</name>
<dbReference type="EMBL" id="JBGFTU010000025">
    <property type="protein sequence ID" value="MEZ0166646.1"/>
    <property type="molecule type" value="Genomic_DNA"/>
</dbReference>
<dbReference type="PANTHER" id="PTHR23416">
    <property type="entry name" value="SIALIC ACID SYNTHASE-RELATED"/>
    <property type="match status" value="1"/>
</dbReference>
<dbReference type="Gene3D" id="2.160.10.10">
    <property type="entry name" value="Hexapeptide repeat proteins"/>
    <property type="match status" value="1"/>
</dbReference>
<dbReference type="InterPro" id="IPR011004">
    <property type="entry name" value="Trimer_LpxA-like_sf"/>
</dbReference>
<gene>
    <name evidence="1" type="ORF">AB2L27_17960</name>
</gene>
<comment type="caution">
    <text evidence="1">The sequence shown here is derived from an EMBL/GenBank/DDBJ whole genome shotgun (WGS) entry which is preliminary data.</text>
</comment>
<dbReference type="InterPro" id="IPR001451">
    <property type="entry name" value="Hexapep"/>
</dbReference>
<dbReference type="Proteomes" id="UP001565927">
    <property type="component" value="Unassembled WGS sequence"/>
</dbReference>
<organism evidence="1 2">
    <name type="scientific">Kineococcus halophytocola</name>
    <dbReference type="NCBI Taxonomy" id="3234027"/>
    <lineage>
        <taxon>Bacteria</taxon>
        <taxon>Bacillati</taxon>
        <taxon>Actinomycetota</taxon>
        <taxon>Actinomycetes</taxon>
        <taxon>Kineosporiales</taxon>
        <taxon>Kineosporiaceae</taxon>
        <taxon>Kineococcus</taxon>
    </lineage>
</organism>